<dbReference type="RefSeq" id="WP_163947909.1">
    <property type="nucleotide sequence ID" value="NZ_JAAFZH010000004.1"/>
</dbReference>
<dbReference type="InterPro" id="IPR011990">
    <property type="entry name" value="TPR-like_helical_dom_sf"/>
</dbReference>
<dbReference type="Pfam" id="PF12771">
    <property type="entry name" value="SusD-like_2"/>
    <property type="match status" value="1"/>
</dbReference>
<dbReference type="InterPro" id="IPR041662">
    <property type="entry name" value="SusD-like_2"/>
</dbReference>
<name>A0A6L9LAW7_9BACT</name>
<comment type="caution">
    <text evidence="1">The sequence shown here is derived from an EMBL/GenBank/DDBJ whole genome shotgun (WGS) entry which is preliminary data.</text>
</comment>
<dbReference type="EMBL" id="JAAFZH010000004">
    <property type="protein sequence ID" value="NDU95588.1"/>
    <property type="molecule type" value="Genomic_DNA"/>
</dbReference>
<keyword evidence="2" id="KW-1185">Reference proteome</keyword>
<accession>A0A6L9LAW7</accession>
<dbReference type="PROSITE" id="PS51257">
    <property type="entry name" value="PROKAR_LIPOPROTEIN"/>
    <property type="match status" value="1"/>
</dbReference>
<protein>
    <submittedName>
        <fullName evidence="1">SusD/RagB family nutrient-binding outer membrane lipoprotein</fullName>
    </submittedName>
</protein>
<reference evidence="1 2" key="1">
    <citation type="submission" date="2020-02" db="EMBL/GenBank/DDBJ databases">
        <title>Draft genome sequence of two Spirosoma agri KCTC 52727 and Spirosoma terrae KCTC 52035.</title>
        <authorList>
            <person name="Rojas J."/>
            <person name="Ambika Manirajan B."/>
            <person name="Suarez C."/>
            <person name="Ratering S."/>
            <person name="Schnell S."/>
        </authorList>
    </citation>
    <scope>NUCLEOTIDE SEQUENCE [LARGE SCALE GENOMIC DNA]</scope>
    <source>
        <strain evidence="1 2">KCTC 52035</strain>
    </source>
</reference>
<organism evidence="1 2">
    <name type="scientific">Spirosoma terrae</name>
    <dbReference type="NCBI Taxonomy" id="1968276"/>
    <lineage>
        <taxon>Bacteria</taxon>
        <taxon>Pseudomonadati</taxon>
        <taxon>Bacteroidota</taxon>
        <taxon>Cytophagia</taxon>
        <taxon>Cytophagales</taxon>
        <taxon>Cytophagaceae</taxon>
        <taxon>Spirosoma</taxon>
    </lineage>
</organism>
<dbReference type="Gene3D" id="1.25.40.390">
    <property type="match status" value="1"/>
</dbReference>
<sequence length="504" mass="55071">MKSIKILVTSLSLLAFTSCDNSFEEINNNPNVPTQVSADLLLSGVLRNTINDQVNMAWGIGNIVVQHTAKIQFVNEDRYLWGEQNGVWNSVYGNMRNVQNIIDLATAGKQNNYLGIALVLKSWLFSLATDAYGDVPYTDAIKAKSTGVYAPKYDTQETIYAGILADLTKANELLGTSNEVVAGDILFGGGTGSLVKWKKLANSLRLRALMRISNKRNVGSDLQAILTDNAKFPIMESNADNATLTYLAAAPNQWPLYGARVGSFDEFRASKSLVDRLSAINDPRLPVFARPVEKPSVAGKIEYVGIPNGLGDTPALNYNGGPQGVSRVGLPFACLVCSSPAPVPNVARGPVMTYAEVQFILAEAREKNLITTGSAETYYLNGIKANMDFYKAIVPAEYSIDVTPAATYYTQSGVAYTGTTQQKLEKIGTQKWVALLFNGLEAWYDWRRTGIPTVTPGPDNLNNNKVPVRFIYPRSEQSLNGQNRNEAVARQGADDLNTAVWWDK</sequence>
<evidence type="ECO:0000313" key="1">
    <source>
        <dbReference type="EMBL" id="NDU95588.1"/>
    </source>
</evidence>
<evidence type="ECO:0000313" key="2">
    <source>
        <dbReference type="Proteomes" id="UP000474175"/>
    </source>
</evidence>
<dbReference type="Proteomes" id="UP000474175">
    <property type="component" value="Unassembled WGS sequence"/>
</dbReference>
<keyword evidence="1" id="KW-0449">Lipoprotein</keyword>
<dbReference type="SUPFAM" id="SSF48452">
    <property type="entry name" value="TPR-like"/>
    <property type="match status" value="1"/>
</dbReference>
<dbReference type="AlphaFoldDB" id="A0A6L9LAW7"/>
<gene>
    <name evidence="1" type="ORF">GK108_11945</name>
</gene>
<proteinExistence type="predicted"/>